<dbReference type="AlphaFoldDB" id="E1QR32"/>
<gene>
    <name evidence="1" type="ordered locus">Vdis_2354</name>
</gene>
<reference evidence="2" key="2">
    <citation type="journal article" date="2010" name="Stand. Genomic Sci.">
        <title>Complete genome sequence of Vulcanisaeta distributa type strain (IC-017T).</title>
        <authorList>
            <person name="Mavromatis K."/>
            <person name="Sikorski J."/>
            <person name="Pabst E."/>
            <person name="Teshima H."/>
            <person name="Lapidus A."/>
            <person name="Lucas S."/>
            <person name="Nolan M."/>
            <person name="Glavina Del Rio T."/>
            <person name="Cheng J."/>
            <person name="Bruce D."/>
            <person name="Goodwin L."/>
            <person name="Pitluck S."/>
            <person name="Liolios K."/>
            <person name="Ivanova N."/>
            <person name="Mikhailova N."/>
            <person name="Pati A."/>
            <person name="Chen A."/>
            <person name="Palaniappan K."/>
            <person name="Land M."/>
            <person name="Hauser L."/>
            <person name="Chang Y."/>
            <person name="Jeffries C."/>
            <person name="Rohde M."/>
            <person name="Spring S."/>
            <person name="Goker M."/>
            <person name="Wirth R."/>
            <person name="Woyke T."/>
            <person name="Bristow J."/>
            <person name="Eisen J."/>
            <person name="Markowitz V."/>
            <person name="Hugenholtz P."/>
            <person name="Klenk H."/>
            <person name="Kyrpides N."/>
        </authorList>
    </citation>
    <scope>NUCLEOTIDE SEQUENCE [LARGE SCALE GENOMIC DNA]</scope>
    <source>
        <strain evidence="2">DSM 14429 / JCM 11212 / NBRC 100878 / IC-017</strain>
    </source>
</reference>
<name>E1QR32_VULDI</name>
<organism evidence="1 2">
    <name type="scientific">Vulcanisaeta distributa (strain DSM 14429 / JCM 11212 / NBRC 100878 / IC-017)</name>
    <dbReference type="NCBI Taxonomy" id="572478"/>
    <lineage>
        <taxon>Archaea</taxon>
        <taxon>Thermoproteota</taxon>
        <taxon>Thermoprotei</taxon>
        <taxon>Thermoproteales</taxon>
        <taxon>Thermoproteaceae</taxon>
        <taxon>Vulcanisaeta</taxon>
    </lineage>
</organism>
<evidence type="ECO:0000313" key="1">
    <source>
        <dbReference type="EMBL" id="ADN51722.1"/>
    </source>
</evidence>
<protein>
    <submittedName>
        <fullName evidence="1">Uncharacterized protein</fullName>
    </submittedName>
</protein>
<dbReference type="eggNOG" id="arCOG05696">
    <property type="taxonomic scope" value="Archaea"/>
</dbReference>
<evidence type="ECO:0000313" key="2">
    <source>
        <dbReference type="Proteomes" id="UP000006681"/>
    </source>
</evidence>
<proteinExistence type="predicted"/>
<reference evidence="1 2" key="1">
    <citation type="journal article" date="2010" name="Stand. Genomic Sci.">
        <title>Complete genome sequence of Vulcanisaeta distributa type strain (IC-017).</title>
        <authorList>
            <person name="Mavromatis K."/>
            <person name="Sikorski J."/>
            <person name="Pabst E."/>
            <person name="Teshima H."/>
            <person name="Lapidus A."/>
            <person name="Lucas S."/>
            <person name="Nolan M."/>
            <person name="Glavina Del Rio T."/>
            <person name="Cheng J.F."/>
            <person name="Bruce D."/>
            <person name="Goodwin L."/>
            <person name="Pitluck S."/>
            <person name="Liolios K."/>
            <person name="Ivanova N."/>
            <person name="Mikhailova N."/>
            <person name="Pati A."/>
            <person name="Chen A."/>
            <person name="Palaniappan K."/>
            <person name="Land M."/>
            <person name="Hauser L."/>
            <person name="Chang Y.J."/>
            <person name="Jeffries C.D."/>
            <person name="Rohde M."/>
            <person name="Spring S."/>
            <person name="Goker M."/>
            <person name="Wirth R."/>
            <person name="Woyke T."/>
            <person name="Bristow J."/>
            <person name="Eisen J.A."/>
            <person name="Markowitz V."/>
            <person name="Hugenholtz P."/>
            <person name="Klenk H.P."/>
            <person name="Kyrpides N.C."/>
        </authorList>
    </citation>
    <scope>NUCLEOTIDE SEQUENCE [LARGE SCALE GENOMIC DNA]</scope>
    <source>
        <strain evidence="2">DSM 14429 / JCM 11212 / NBRC 100878 / IC-017</strain>
    </source>
</reference>
<keyword evidence="2" id="KW-1185">Reference proteome</keyword>
<sequence>MSALSINPLIYRFVRYCLNRAYLELDDSKLSADERYSLETILSIIRQAEDNWKDVNDVVEFISNELPKIYGEALERLPDKIVDDLFEKVLNNCKDLDEVNTDPKVLNAINSALENMKNIKKKFLEGSKTRIYEPSA</sequence>
<dbReference type="OrthoDB" id="25061at2157"/>
<dbReference type="EMBL" id="CP002100">
    <property type="protein sequence ID" value="ADN51722.1"/>
    <property type="molecule type" value="Genomic_DNA"/>
</dbReference>
<dbReference type="HOGENOM" id="CLU_2091428_0_0_2"/>
<dbReference type="KEGG" id="vdi:Vdis_2354"/>
<dbReference type="Proteomes" id="UP000006681">
    <property type="component" value="Chromosome"/>
</dbReference>
<dbReference type="RefSeq" id="WP_013337447.1">
    <property type="nucleotide sequence ID" value="NC_014537.1"/>
</dbReference>
<accession>E1QR32</accession>
<dbReference type="GeneID" id="9753309"/>
<dbReference type="STRING" id="572478.Vdis_2354"/>